<evidence type="ECO:0000313" key="1">
    <source>
        <dbReference type="EMBL" id="KAG6785550.1"/>
    </source>
</evidence>
<organism evidence="1 2">
    <name type="scientific">Populus tomentosa</name>
    <name type="common">Chinese white poplar</name>
    <dbReference type="NCBI Taxonomy" id="118781"/>
    <lineage>
        <taxon>Eukaryota</taxon>
        <taxon>Viridiplantae</taxon>
        <taxon>Streptophyta</taxon>
        <taxon>Embryophyta</taxon>
        <taxon>Tracheophyta</taxon>
        <taxon>Spermatophyta</taxon>
        <taxon>Magnoliopsida</taxon>
        <taxon>eudicotyledons</taxon>
        <taxon>Gunneridae</taxon>
        <taxon>Pentapetalae</taxon>
        <taxon>rosids</taxon>
        <taxon>fabids</taxon>
        <taxon>Malpighiales</taxon>
        <taxon>Salicaceae</taxon>
        <taxon>Saliceae</taxon>
        <taxon>Populus</taxon>
    </lineage>
</organism>
<reference evidence="1" key="1">
    <citation type="journal article" date="2020" name="bioRxiv">
        <title>Hybrid origin of Populus tomentosa Carr. identified through genome sequencing and phylogenomic analysis.</title>
        <authorList>
            <person name="An X."/>
            <person name="Gao K."/>
            <person name="Chen Z."/>
            <person name="Li J."/>
            <person name="Yang X."/>
            <person name="Yang X."/>
            <person name="Zhou J."/>
            <person name="Guo T."/>
            <person name="Zhao T."/>
            <person name="Huang S."/>
            <person name="Miao D."/>
            <person name="Khan W.U."/>
            <person name="Rao P."/>
            <person name="Ye M."/>
            <person name="Lei B."/>
            <person name="Liao W."/>
            <person name="Wang J."/>
            <person name="Ji L."/>
            <person name="Li Y."/>
            <person name="Guo B."/>
            <person name="Mustafa N.S."/>
            <person name="Li S."/>
            <person name="Yun Q."/>
            <person name="Keller S.R."/>
            <person name="Mao J."/>
            <person name="Zhang R."/>
            <person name="Strauss S.H."/>
        </authorList>
    </citation>
    <scope>NUCLEOTIDE SEQUENCE</scope>
    <source>
        <strain evidence="1">GM15</strain>
        <tissue evidence="1">Leaf</tissue>
    </source>
</reference>
<dbReference type="EMBL" id="JAAWWB010000003">
    <property type="protein sequence ID" value="KAG6785550.1"/>
    <property type="molecule type" value="Genomic_DNA"/>
</dbReference>
<gene>
    <name evidence="1" type="ORF">POTOM_007112</name>
</gene>
<name>A0A8X8AEL1_POPTO</name>
<protein>
    <submittedName>
        <fullName evidence="1">Uncharacterized protein</fullName>
    </submittedName>
</protein>
<dbReference type="Proteomes" id="UP000886885">
    <property type="component" value="Chromosome 2A"/>
</dbReference>
<keyword evidence="2" id="KW-1185">Reference proteome</keyword>
<accession>A0A8X8AEL1</accession>
<evidence type="ECO:0000313" key="2">
    <source>
        <dbReference type="Proteomes" id="UP000886885"/>
    </source>
</evidence>
<comment type="caution">
    <text evidence="1">The sequence shown here is derived from an EMBL/GenBank/DDBJ whole genome shotgun (WGS) entry which is preliminary data.</text>
</comment>
<sequence>MSSFGTVPEKISAIPGDKWNLGLKDQDYEGESKPDEGELHVCNMKPEKSKKTGMPPGIMMVSIKIQKLKLWIVHLKTCVYIPFIPALAPLRSSNPSMYLCAQCEEVVLSKNLASLTRHAWSAYRL</sequence>
<proteinExistence type="predicted"/>
<dbReference type="AlphaFoldDB" id="A0A8X8AEL1"/>